<reference evidence="2 3" key="1">
    <citation type="submission" date="2019-03" db="EMBL/GenBank/DDBJ databases">
        <title>Genomic Encyclopedia of Type Strains, Phase IV (KMG-IV): sequencing the most valuable type-strain genomes for metagenomic binning, comparative biology and taxonomic classification.</title>
        <authorList>
            <person name="Goeker M."/>
        </authorList>
    </citation>
    <scope>NUCLEOTIDE SEQUENCE [LARGE SCALE GENOMIC DNA]</scope>
    <source>
        <strain evidence="2 3">DSM 28697</strain>
    </source>
</reference>
<organism evidence="2 3">
    <name type="scientific">Aureibacillus halotolerans</name>
    <dbReference type="NCBI Taxonomy" id="1508390"/>
    <lineage>
        <taxon>Bacteria</taxon>
        <taxon>Bacillati</taxon>
        <taxon>Bacillota</taxon>
        <taxon>Bacilli</taxon>
        <taxon>Bacillales</taxon>
        <taxon>Bacillaceae</taxon>
        <taxon>Aureibacillus</taxon>
    </lineage>
</organism>
<keyword evidence="1" id="KW-0812">Transmembrane</keyword>
<evidence type="ECO:0000313" key="3">
    <source>
        <dbReference type="Proteomes" id="UP000295632"/>
    </source>
</evidence>
<feature type="transmembrane region" description="Helical" evidence="1">
    <location>
        <begin position="7"/>
        <end position="26"/>
    </location>
</feature>
<feature type="transmembrane region" description="Helical" evidence="1">
    <location>
        <begin position="64"/>
        <end position="82"/>
    </location>
</feature>
<protein>
    <submittedName>
        <fullName evidence="2">Uncharacterized protein</fullName>
    </submittedName>
</protein>
<proteinExistence type="predicted"/>
<comment type="caution">
    <text evidence="2">The sequence shown here is derived from an EMBL/GenBank/DDBJ whole genome shotgun (WGS) entry which is preliminary data.</text>
</comment>
<evidence type="ECO:0000256" key="1">
    <source>
        <dbReference type="SAM" id="Phobius"/>
    </source>
</evidence>
<dbReference type="EMBL" id="SNYJ01000002">
    <property type="protein sequence ID" value="TDQ42113.1"/>
    <property type="molecule type" value="Genomic_DNA"/>
</dbReference>
<dbReference type="Proteomes" id="UP000295632">
    <property type="component" value="Unassembled WGS sequence"/>
</dbReference>
<keyword evidence="1" id="KW-0472">Membrane</keyword>
<keyword evidence="3" id="KW-1185">Reference proteome</keyword>
<keyword evidence="1" id="KW-1133">Transmembrane helix</keyword>
<name>A0A4R6UAN3_9BACI</name>
<feature type="transmembrane region" description="Helical" evidence="1">
    <location>
        <begin position="38"/>
        <end position="55"/>
    </location>
</feature>
<sequence length="83" mass="9412">MSSSVSVVLSRIGIFYSVAWMSYLLIEIVLKDTALHTLFPQIIFFIASCVFYFLIIRLQQHSKLVGLFAGFLLIGGCLIYVLY</sequence>
<dbReference type="AlphaFoldDB" id="A0A4R6UAN3"/>
<evidence type="ECO:0000313" key="2">
    <source>
        <dbReference type="EMBL" id="TDQ42113.1"/>
    </source>
</evidence>
<accession>A0A4R6UAN3</accession>
<gene>
    <name evidence="2" type="ORF">EV213_102143</name>
</gene>